<feature type="non-terminal residue" evidence="1">
    <location>
        <position position="1"/>
    </location>
</feature>
<dbReference type="EMBL" id="CAJVPZ010010671">
    <property type="protein sequence ID" value="CAG8622158.1"/>
    <property type="molecule type" value="Genomic_DNA"/>
</dbReference>
<dbReference type="AlphaFoldDB" id="A0A9N9D1U8"/>
<keyword evidence="2" id="KW-1185">Reference proteome</keyword>
<name>A0A9N9D1U8_9GLOM</name>
<sequence length="308" mass="35610">MFVQSSDLLESQDISDSSLSIVDTSHPRKKRCRSIKKIALRTYNYITHKSTTNLRNHLKEHEIYQHNYKNFLNENNEIQNPPTCQTMNTEITSIDDSKQRRITCRLIIFIICDVQPLCILKCILFKELIAIYPTINLIYPYMRLLKQNFAPTGNNTIDDYIDSVYGPALSENIDKTDETDKADSSTDNLSGLLDKVKATIYLSLDELWDIPEETALLAPILDPRLKGLRFVDQTERINIQEKLKTKYQKLKDNQDNILSTTQDINDDANVVTMFDNMWAPTQEIIQAEENEVSHYIYLPEAKPTDDPL</sequence>
<reference evidence="1" key="1">
    <citation type="submission" date="2021-06" db="EMBL/GenBank/DDBJ databases">
        <authorList>
            <person name="Kallberg Y."/>
            <person name="Tangrot J."/>
            <person name="Rosling A."/>
        </authorList>
    </citation>
    <scope>NUCLEOTIDE SEQUENCE</scope>
    <source>
        <strain evidence="1">IN212</strain>
    </source>
</reference>
<proteinExistence type="predicted"/>
<dbReference type="OrthoDB" id="2409126at2759"/>
<comment type="caution">
    <text evidence="1">The sequence shown here is derived from an EMBL/GenBank/DDBJ whole genome shotgun (WGS) entry which is preliminary data.</text>
</comment>
<protein>
    <submittedName>
        <fullName evidence="1">15794_t:CDS:1</fullName>
    </submittedName>
</protein>
<organism evidence="1 2">
    <name type="scientific">Racocetra fulgida</name>
    <dbReference type="NCBI Taxonomy" id="60492"/>
    <lineage>
        <taxon>Eukaryota</taxon>
        <taxon>Fungi</taxon>
        <taxon>Fungi incertae sedis</taxon>
        <taxon>Mucoromycota</taxon>
        <taxon>Glomeromycotina</taxon>
        <taxon>Glomeromycetes</taxon>
        <taxon>Diversisporales</taxon>
        <taxon>Gigasporaceae</taxon>
        <taxon>Racocetra</taxon>
    </lineage>
</organism>
<gene>
    <name evidence="1" type="ORF">RFULGI_LOCUS7402</name>
</gene>
<evidence type="ECO:0000313" key="2">
    <source>
        <dbReference type="Proteomes" id="UP000789396"/>
    </source>
</evidence>
<accession>A0A9N9D1U8</accession>
<dbReference type="Proteomes" id="UP000789396">
    <property type="component" value="Unassembled WGS sequence"/>
</dbReference>
<evidence type="ECO:0000313" key="1">
    <source>
        <dbReference type="EMBL" id="CAG8622158.1"/>
    </source>
</evidence>